<evidence type="ECO:0008006" key="3">
    <source>
        <dbReference type="Google" id="ProtNLM"/>
    </source>
</evidence>
<organism evidence="1 2">
    <name type="scientific">Salipiger marinus</name>
    <dbReference type="NCBI Taxonomy" id="555512"/>
    <lineage>
        <taxon>Bacteria</taxon>
        <taxon>Pseudomonadati</taxon>
        <taxon>Pseudomonadota</taxon>
        <taxon>Alphaproteobacteria</taxon>
        <taxon>Rhodobacterales</taxon>
        <taxon>Roseobacteraceae</taxon>
        <taxon>Salipiger</taxon>
    </lineage>
</organism>
<sequence>MAFADHPTLHPANWLRDLHAQVPRKAARDLWNRLRYGPEAPLSDELIHVDPARIDWTYDAKSGRRALRRRQSGMILGGSWDQCRIPLDGQIKITSCEDHFLRGVPWEDTPLFHRMLRELAEGKQPDGCTSRADLHNRYETLDRIFEETQRRGRLLTQAELPDFFRREHGGILVHVGRDGTLLRASGGMHRFAIARILKLPRIPAQLGVVHAEAIGAGHLRPLRAA</sequence>
<reference evidence="1 2" key="1">
    <citation type="submission" date="2016-10" db="EMBL/GenBank/DDBJ databases">
        <authorList>
            <person name="de Groot N.N."/>
        </authorList>
    </citation>
    <scope>NUCLEOTIDE SEQUENCE [LARGE SCALE GENOMIC DNA]</scope>
    <source>
        <strain evidence="1 2">DSM 26424</strain>
    </source>
</reference>
<proteinExistence type="predicted"/>
<name>A0A1G8MWY8_9RHOB</name>
<gene>
    <name evidence="1" type="ORF">SAMN04487993_10099</name>
</gene>
<accession>A0A1G8MWY8</accession>
<dbReference type="STRING" id="555512.SAMN04487993_10099"/>
<dbReference type="OrthoDB" id="1495959at2"/>
<dbReference type="AlphaFoldDB" id="A0A1G8MWY8"/>
<dbReference type="Proteomes" id="UP000199093">
    <property type="component" value="Unassembled WGS sequence"/>
</dbReference>
<dbReference type="RefSeq" id="WP_089847064.1">
    <property type="nucleotide sequence ID" value="NZ_FNEJ01000009.1"/>
</dbReference>
<evidence type="ECO:0000313" key="1">
    <source>
        <dbReference type="EMBL" id="SDI72414.1"/>
    </source>
</evidence>
<protein>
    <recommendedName>
        <fullName evidence="3">ParB-like nuclease domain-containing protein</fullName>
    </recommendedName>
</protein>
<evidence type="ECO:0000313" key="2">
    <source>
        <dbReference type="Proteomes" id="UP000199093"/>
    </source>
</evidence>
<keyword evidence="2" id="KW-1185">Reference proteome</keyword>
<dbReference type="EMBL" id="FNEJ01000009">
    <property type="protein sequence ID" value="SDI72414.1"/>
    <property type="molecule type" value="Genomic_DNA"/>
</dbReference>